<sequence length="432" mass="49039">MINYHDSKGKSVTLIKLLAKSGEGEIWTTNRKGLLAKIYHSPNSVRRNKVEAMIANPPKDPTKIQNHISIVWPKDLLLKTSGSSFVGFLMPYIVNSKELLCIYNPKLRKKQAPRVNWYGLHIIAKNVASILQALHAKNYIIGDMKSQNILVNERGQVSIIDTDSFQITDPQGKVYRCSVGSEGFTPPELIAKELSTMTQNRFHDRFRLAVIIHYLLFGYHPFMGRWIGIGDPPGLDESISKGYWPYGLNSKFTPSQNTIPLHVVHPEIKKCFLKCFNEGHTSPSSRPSPQDWVNALEQGISDLETCRKVGNHSYSITYGRCYWCERANHLGTDIFPSVTNPIKPPKSNQKISSLLRRLPPLPRLQPLPQLRLLQRLPPLPPLPQQLYLKVTWKSGLVVTLLILIIGWQLNVFGLKNEICTEWGNNLPEKLCR</sequence>
<evidence type="ECO:0000313" key="2">
    <source>
        <dbReference type="EMBL" id="MCT7979600.1"/>
    </source>
</evidence>
<dbReference type="Gene3D" id="1.10.510.10">
    <property type="entry name" value="Transferase(Phosphotransferase) domain 1"/>
    <property type="match status" value="1"/>
</dbReference>
<dbReference type="RefSeq" id="WP_261236306.1">
    <property type="nucleotide sequence ID" value="NZ_JAMXFA010000025.1"/>
</dbReference>
<name>A0ABT2NA71_9CYAN</name>
<comment type="caution">
    <text evidence="2">The sequence shown here is derived from an EMBL/GenBank/DDBJ whole genome shotgun (WGS) entry which is preliminary data.</text>
</comment>
<dbReference type="InterPro" id="IPR000719">
    <property type="entry name" value="Prot_kinase_dom"/>
</dbReference>
<dbReference type="InterPro" id="IPR011009">
    <property type="entry name" value="Kinase-like_dom_sf"/>
</dbReference>
<feature type="domain" description="Protein kinase" evidence="1">
    <location>
        <begin position="12"/>
        <end position="300"/>
    </location>
</feature>
<reference evidence="2 3" key="1">
    <citation type="journal article" date="2022" name="Front. Microbiol.">
        <title>High genomic differentiation and limited gene flow indicate recent cryptic speciation within the genus Laspinema (cyanobacteria).</title>
        <authorList>
            <person name="Stanojkovic A."/>
            <person name="Skoupy S."/>
            <person name="Skaloud P."/>
            <person name="Dvorak P."/>
        </authorList>
    </citation>
    <scope>NUCLEOTIDE SEQUENCE [LARGE SCALE GENOMIC DNA]</scope>
    <source>
        <strain evidence="2 3">D3b</strain>
    </source>
</reference>
<dbReference type="PROSITE" id="PS50011">
    <property type="entry name" value="PROTEIN_KINASE_DOM"/>
    <property type="match status" value="1"/>
</dbReference>
<gene>
    <name evidence="2" type="ORF">NG792_17940</name>
</gene>
<proteinExistence type="predicted"/>
<organism evidence="2 3">
    <name type="scientific">Laspinema olomoucense D3b</name>
    <dbReference type="NCBI Taxonomy" id="2953688"/>
    <lineage>
        <taxon>Bacteria</taxon>
        <taxon>Bacillati</taxon>
        <taxon>Cyanobacteriota</taxon>
        <taxon>Cyanophyceae</taxon>
        <taxon>Oscillatoriophycideae</taxon>
        <taxon>Oscillatoriales</taxon>
        <taxon>Laspinemataceae</taxon>
        <taxon>Laspinema</taxon>
        <taxon>Laspinema olomoucense</taxon>
    </lineage>
</organism>
<protein>
    <recommendedName>
        <fullName evidence="1">Protein kinase domain-containing protein</fullName>
    </recommendedName>
</protein>
<dbReference type="SUPFAM" id="SSF56112">
    <property type="entry name" value="Protein kinase-like (PK-like)"/>
    <property type="match status" value="1"/>
</dbReference>
<accession>A0ABT2NA71</accession>
<evidence type="ECO:0000313" key="3">
    <source>
        <dbReference type="Proteomes" id="UP001525961"/>
    </source>
</evidence>
<dbReference type="EMBL" id="JAMXFA010000025">
    <property type="protein sequence ID" value="MCT7979600.1"/>
    <property type="molecule type" value="Genomic_DNA"/>
</dbReference>
<dbReference type="Pfam" id="PF00069">
    <property type="entry name" value="Pkinase"/>
    <property type="match status" value="1"/>
</dbReference>
<keyword evidence="3" id="KW-1185">Reference proteome</keyword>
<evidence type="ECO:0000259" key="1">
    <source>
        <dbReference type="PROSITE" id="PS50011"/>
    </source>
</evidence>
<dbReference type="Proteomes" id="UP001525961">
    <property type="component" value="Unassembled WGS sequence"/>
</dbReference>